<sequence>MIKKLVVASTLIIPILLVAVVYGWESIFAGSVIWFLIWFVILGLSRGLWGLGKETKKDEYDS</sequence>
<keyword evidence="1" id="KW-0812">Transmembrane</keyword>
<proteinExistence type="predicted"/>
<gene>
    <name evidence="2" type="ORF">METZ01_LOCUS91287</name>
</gene>
<feature type="transmembrane region" description="Helical" evidence="1">
    <location>
        <begin position="33"/>
        <end position="52"/>
    </location>
</feature>
<organism evidence="2">
    <name type="scientific">marine metagenome</name>
    <dbReference type="NCBI Taxonomy" id="408172"/>
    <lineage>
        <taxon>unclassified sequences</taxon>
        <taxon>metagenomes</taxon>
        <taxon>ecological metagenomes</taxon>
    </lineage>
</organism>
<dbReference type="EMBL" id="UINC01008543">
    <property type="protein sequence ID" value="SVA38433.1"/>
    <property type="molecule type" value="Genomic_DNA"/>
</dbReference>
<accession>A0A381VG96</accession>
<evidence type="ECO:0000256" key="1">
    <source>
        <dbReference type="SAM" id="Phobius"/>
    </source>
</evidence>
<evidence type="ECO:0000313" key="2">
    <source>
        <dbReference type="EMBL" id="SVA38433.1"/>
    </source>
</evidence>
<name>A0A381VG96_9ZZZZ</name>
<dbReference type="AlphaFoldDB" id="A0A381VG96"/>
<reference evidence="2" key="1">
    <citation type="submission" date="2018-05" db="EMBL/GenBank/DDBJ databases">
        <authorList>
            <person name="Lanie J.A."/>
            <person name="Ng W.-L."/>
            <person name="Kazmierczak K.M."/>
            <person name="Andrzejewski T.M."/>
            <person name="Davidsen T.M."/>
            <person name="Wayne K.J."/>
            <person name="Tettelin H."/>
            <person name="Glass J.I."/>
            <person name="Rusch D."/>
            <person name="Podicherti R."/>
            <person name="Tsui H.-C.T."/>
            <person name="Winkler M.E."/>
        </authorList>
    </citation>
    <scope>NUCLEOTIDE SEQUENCE</scope>
</reference>
<keyword evidence="1" id="KW-1133">Transmembrane helix</keyword>
<protein>
    <submittedName>
        <fullName evidence="2">Uncharacterized protein</fullName>
    </submittedName>
</protein>
<keyword evidence="1" id="KW-0472">Membrane</keyword>